<gene>
    <name evidence="3" type="ORF">KUV26_00450</name>
</gene>
<evidence type="ECO:0000313" key="4">
    <source>
        <dbReference type="Proteomes" id="UP000766629"/>
    </source>
</evidence>
<name>A0ABS7NCU5_9RHOB</name>
<feature type="transmembrane region" description="Helical" evidence="2">
    <location>
        <begin position="14"/>
        <end position="39"/>
    </location>
</feature>
<comment type="caution">
    <text evidence="3">The sequence shown here is derived from an EMBL/GenBank/DDBJ whole genome shotgun (WGS) entry which is preliminary data.</text>
</comment>
<dbReference type="EMBL" id="JAHVJA010000001">
    <property type="protein sequence ID" value="MBY6137901.1"/>
    <property type="molecule type" value="Genomic_DNA"/>
</dbReference>
<accession>A0ABS7NCU5</accession>
<dbReference type="RefSeq" id="WP_222506974.1">
    <property type="nucleotide sequence ID" value="NZ_JAHVJA010000001.1"/>
</dbReference>
<evidence type="ECO:0000313" key="3">
    <source>
        <dbReference type="EMBL" id="MBY6137901.1"/>
    </source>
</evidence>
<feature type="region of interest" description="Disordered" evidence="1">
    <location>
        <begin position="235"/>
        <end position="260"/>
    </location>
</feature>
<keyword evidence="2" id="KW-0472">Membrane</keyword>
<protein>
    <submittedName>
        <fullName evidence="3">DNA repair protein</fullName>
    </submittedName>
</protein>
<organism evidence="3 4">
    <name type="scientific">Leisingera daeponensis</name>
    <dbReference type="NCBI Taxonomy" id="405746"/>
    <lineage>
        <taxon>Bacteria</taxon>
        <taxon>Pseudomonadati</taxon>
        <taxon>Pseudomonadota</taxon>
        <taxon>Alphaproteobacteria</taxon>
        <taxon>Rhodobacterales</taxon>
        <taxon>Roseobacteraceae</taxon>
        <taxon>Leisingera</taxon>
    </lineage>
</organism>
<sequence>MAGIQSILFTAQTVLLRVAFLAICAAALAALTATLLAALGVWPWLTLQAGIGGEPLPQAGMIAQTGLTALLVMLAFFLPANKRIMALETSHRNFALQMQDVQRAYQTAHAADRAGTFKLASEFDSVKQRITYLRSHPDLAKLEPEVLELAAQMSQVSRDLAEVYSDAKVARARQFLQQRQEELEAFTARLEDAKVIQQELRQWTRDVEVEESIAKSHLTRLRSELFELLPELSAQLQTPPDGSDPEAGSVVPIQPPRRAD</sequence>
<feature type="transmembrane region" description="Helical" evidence="2">
    <location>
        <begin position="59"/>
        <end position="78"/>
    </location>
</feature>
<keyword evidence="4" id="KW-1185">Reference proteome</keyword>
<proteinExistence type="predicted"/>
<reference evidence="3 4" key="1">
    <citation type="submission" date="2021-06" db="EMBL/GenBank/DDBJ databases">
        <title>50 bacteria genomes isolated from Dapeng, Shenzhen, China.</title>
        <authorList>
            <person name="Zheng W."/>
            <person name="Yu S."/>
            <person name="Huang Y."/>
        </authorList>
    </citation>
    <scope>NUCLEOTIDE SEQUENCE [LARGE SCALE GENOMIC DNA]</scope>
    <source>
        <strain evidence="3 4">DP1N14-2</strain>
    </source>
</reference>
<keyword evidence="2" id="KW-0812">Transmembrane</keyword>
<evidence type="ECO:0000256" key="2">
    <source>
        <dbReference type="SAM" id="Phobius"/>
    </source>
</evidence>
<keyword evidence="2" id="KW-1133">Transmembrane helix</keyword>
<dbReference type="Proteomes" id="UP000766629">
    <property type="component" value="Unassembled WGS sequence"/>
</dbReference>
<evidence type="ECO:0000256" key="1">
    <source>
        <dbReference type="SAM" id="MobiDB-lite"/>
    </source>
</evidence>